<gene>
    <name evidence="1" type="ORF">RHGRI_012899</name>
</gene>
<name>A0AAV6K3S0_9ERIC</name>
<organism evidence="1 2">
    <name type="scientific">Rhododendron griersonianum</name>
    <dbReference type="NCBI Taxonomy" id="479676"/>
    <lineage>
        <taxon>Eukaryota</taxon>
        <taxon>Viridiplantae</taxon>
        <taxon>Streptophyta</taxon>
        <taxon>Embryophyta</taxon>
        <taxon>Tracheophyta</taxon>
        <taxon>Spermatophyta</taxon>
        <taxon>Magnoliopsida</taxon>
        <taxon>eudicotyledons</taxon>
        <taxon>Gunneridae</taxon>
        <taxon>Pentapetalae</taxon>
        <taxon>asterids</taxon>
        <taxon>Ericales</taxon>
        <taxon>Ericaceae</taxon>
        <taxon>Ericoideae</taxon>
        <taxon>Rhodoreae</taxon>
        <taxon>Rhododendron</taxon>
    </lineage>
</organism>
<dbReference type="EMBL" id="JACTNZ010000005">
    <property type="protein sequence ID" value="KAG5547025.1"/>
    <property type="molecule type" value="Genomic_DNA"/>
</dbReference>
<keyword evidence="2" id="KW-1185">Reference proteome</keyword>
<reference evidence="1" key="1">
    <citation type="submission" date="2020-08" db="EMBL/GenBank/DDBJ databases">
        <title>Plant Genome Project.</title>
        <authorList>
            <person name="Zhang R.-G."/>
        </authorList>
    </citation>
    <scope>NUCLEOTIDE SEQUENCE</scope>
    <source>
        <strain evidence="1">WSP0</strain>
        <tissue evidence="1">Leaf</tissue>
    </source>
</reference>
<accession>A0AAV6K3S0</accession>
<proteinExistence type="predicted"/>
<protein>
    <submittedName>
        <fullName evidence="1">Uncharacterized protein</fullName>
    </submittedName>
</protein>
<dbReference type="Proteomes" id="UP000823749">
    <property type="component" value="Chromosome 5"/>
</dbReference>
<dbReference type="AlphaFoldDB" id="A0AAV6K3S0"/>
<sequence length="128" mass="14335">MDTSTDIDTGAEEWCEHFHRSDLNMSLTYQSVFPCAGTLKLNMYGSWYESNGKGGFGSVFKTEEGRWHLGMTNVKIEFESLQGANSIRKEPLQPGLMVLSLGMLNFCYSKRAAPLDTFVNKPIKVPTT</sequence>
<comment type="caution">
    <text evidence="1">The sequence shown here is derived from an EMBL/GenBank/DDBJ whole genome shotgun (WGS) entry which is preliminary data.</text>
</comment>
<evidence type="ECO:0000313" key="2">
    <source>
        <dbReference type="Proteomes" id="UP000823749"/>
    </source>
</evidence>
<evidence type="ECO:0000313" key="1">
    <source>
        <dbReference type="EMBL" id="KAG5547025.1"/>
    </source>
</evidence>